<evidence type="ECO:0000313" key="2">
    <source>
        <dbReference type="EMBL" id="KAH0544888.1"/>
    </source>
</evidence>
<reference evidence="2" key="1">
    <citation type="submission" date="2021-03" db="EMBL/GenBank/DDBJ databases">
        <title>Comparative genomics and phylogenomic investigation of the class Geoglossomycetes provide insights into ecological specialization and systematics.</title>
        <authorList>
            <person name="Melie T."/>
            <person name="Pirro S."/>
            <person name="Miller A.N."/>
            <person name="Quandt A."/>
        </authorList>
    </citation>
    <scope>NUCLEOTIDE SEQUENCE</scope>
    <source>
        <strain evidence="2">GBOQ0MN5Z8</strain>
    </source>
</reference>
<feature type="compositionally biased region" description="Basic and acidic residues" evidence="1">
    <location>
        <begin position="129"/>
        <end position="148"/>
    </location>
</feature>
<name>A0A9P8L0P5_9PEZI</name>
<evidence type="ECO:0000256" key="1">
    <source>
        <dbReference type="SAM" id="MobiDB-lite"/>
    </source>
</evidence>
<feature type="compositionally biased region" description="Polar residues" evidence="1">
    <location>
        <begin position="110"/>
        <end position="123"/>
    </location>
</feature>
<dbReference type="EMBL" id="JAGHQL010000012">
    <property type="protein sequence ID" value="KAH0544888.1"/>
    <property type="molecule type" value="Genomic_DNA"/>
</dbReference>
<dbReference type="Proteomes" id="UP000698800">
    <property type="component" value="Unassembled WGS sequence"/>
</dbReference>
<evidence type="ECO:0000313" key="3">
    <source>
        <dbReference type="Proteomes" id="UP000698800"/>
    </source>
</evidence>
<feature type="region of interest" description="Disordered" evidence="1">
    <location>
        <begin position="108"/>
        <end position="148"/>
    </location>
</feature>
<protein>
    <submittedName>
        <fullName evidence="2">Uncharacterized protein</fullName>
    </submittedName>
</protein>
<accession>A0A9P8L0P5</accession>
<organism evidence="2 3">
    <name type="scientific">Glutinoglossum americanum</name>
    <dbReference type="NCBI Taxonomy" id="1670608"/>
    <lineage>
        <taxon>Eukaryota</taxon>
        <taxon>Fungi</taxon>
        <taxon>Dikarya</taxon>
        <taxon>Ascomycota</taxon>
        <taxon>Pezizomycotina</taxon>
        <taxon>Geoglossomycetes</taxon>
        <taxon>Geoglossales</taxon>
        <taxon>Geoglossaceae</taxon>
        <taxon>Glutinoglossum</taxon>
    </lineage>
</organism>
<dbReference type="AlphaFoldDB" id="A0A9P8L0P5"/>
<gene>
    <name evidence="2" type="ORF">FGG08_000968</name>
</gene>
<feature type="region of interest" description="Disordered" evidence="1">
    <location>
        <begin position="1"/>
        <end position="40"/>
    </location>
</feature>
<feature type="compositionally biased region" description="Basic and acidic residues" evidence="1">
    <location>
        <begin position="1"/>
        <end position="11"/>
    </location>
</feature>
<sequence>MKKVVPLKDDNTPGDGAQAPFHTVDRSWRPGGTGFGSSAIPGESPLQLWLDQTRKDSPWCGVGQVSAINPRDFEIDGHSEISVQPSETPSRSSIACVKQSFRETQEVPAQRNSLLASHNSTASLLGRDQLGDGEDKLGKKLEEGSGSKARGLEEDYLVSFSEVK</sequence>
<proteinExistence type="predicted"/>
<keyword evidence="3" id="KW-1185">Reference proteome</keyword>
<comment type="caution">
    <text evidence="2">The sequence shown here is derived from an EMBL/GenBank/DDBJ whole genome shotgun (WGS) entry which is preliminary data.</text>
</comment>